<keyword evidence="7" id="KW-1185">Reference proteome</keyword>
<name>A0A8S4ES83_PLUXY</name>
<evidence type="ECO:0000256" key="5">
    <source>
        <dbReference type="ARBA" id="ARBA00023136"/>
    </source>
</evidence>
<evidence type="ECO:0000256" key="2">
    <source>
        <dbReference type="ARBA" id="ARBA00005787"/>
    </source>
</evidence>
<evidence type="ECO:0000256" key="1">
    <source>
        <dbReference type="ARBA" id="ARBA00004141"/>
    </source>
</evidence>
<dbReference type="PANTHER" id="PTHR31548:SF6">
    <property type="entry name" value="AGAP002756-PA"/>
    <property type="match status" value="1"/>
</dbReference>
<evidence type="ECO:0000313" key="6">
    <source>
        <dbReference type="EMBL" id="CAG9118644.1"/>
    </source>
</evidence>
<evidence type="ECO:0000313" key="7">
    <source>
        <dbReference type="Proteomes" id="UP000653454"/>
    </source>
</evidence>
<dbReference type="PANTHER" id="PTHR31548">
    <property type="entry name" value="CLARIN"/>
    <property type="match status" value="1"/>
</dbReference>
<organism evidence="6 7">
    <name type="scientific">Plutella xylostella</name>
    <name type="common">Diamondback moth</name>
    <name type="synonym">Plutella maculipennis</name>
    <dbReference type="NCBI Taxonomy" id="51655"/>
    <lineage>
        <taxon>Eukaryota</taxon>
        <taxon>Metazoa</taxon>
        <taxon>Ecdysozoa</taxon>
        <taxon>Arthropoda</taxon>
        <taxon>Hexapoda</taxon>
        <taxon>Insecta</taxon>
        <taxon>Pterygota</taxon>
        <taxon>Neoptera</taxon>
        <taxon>Endopterygota</taxon>
        <taxon>Lepidoptera</taxon>
        <taxon>Glossata</taxon>
        <taxon>Ditrysia</taxon>
        <taxon>Yponomeutoidea</taxon>
        <taxon>Plutellidae</taxon>
        <taxon>Plutella</taxon>
    </lineage>
</organism>
<dbReference type="InterPro" id="IPR026748">
    <property type="entry name" value="Clarin"/>
</dbReference>
<dbReference type="OrthoDB" id="6432214at2759"/>
<keyword evidence="4" id="KW-1133">Transmembrane helix</keyword>
<keyword evidence="3" id="KW-0812">Transmembrane</keyword>
<reference evidence="6" key="1">
    <citation type="submission" date="2020-11" db="EMBL/GenBank/DDBJ databases">
        <authorList>
            <person name="Whiteford S."/>
        </authorList>
    </citation>
    <scope>NUCLEOTIDE SEQUENCE</scope>
</reference>
<dbReference type="AlphaFoldDB" id="A0A8S4ES83"/>
<comment type="subcellular location">
    <subcellularLocation>
        <location evidence="1">Membrane</location>
        <topology evidence="1">Multi-pass membrane protein</topology>
    </subcellularLocation>
</comment>
<dbReference type="GO" id="GO:0007605">
    <property type="term" value="P:sensory perception of sound"/>
    <property type="evidence" value="ECO:0007669"/>
    <property type="project" value="UniProtKB-ARBA"/>
</dbReference>
<keyword evidence="5" id="KW-0472">Membrane</keyword>
<gene>
    <name evidence="6" type="ORF">PLXY2_LOCUS6492</name>
</gene>
<comment type="similarity">
    <text evidence="2">Belongs to the clarin family.</text>
</comment>
<evidence type="ECO:0000256" key="4">
    <source>
        <dbReference type="ARBA" id="ARBA00022989"/>
    </source>
</evidence>
<accession>A0A8S4ES83</accession>
<dbReference type="GO" id="GO:0016020">
    <property type="term" value="C:membrane"/>
    <property type="evidence" value="ECO:0007669"/>
    <property type="project" value="UniProtKB-SubCell"/>
</dbReference>
<sequence length="269" mass="29055">MAVTRREFIFGAFLSSVVCVVLISTSIASDNWVTALATHNSSIQAADSKINYGLFRGELELNIVLTPTYHTLYLTCVFDEGACAVSCKTNPEARKEEVLALANRRRPITTCVSVTTVDSSPLLDEAPIIPSALYVCVCLFVFLHLVGAAVGAGLAVTNAARSPTEPACGLPGCLWANVVTGCLGVLVMMMFGIFYATTLQRHLAFSLIATGTYVPRPSLGYSYWCLFGSILCSALNVALLETRKYLLERDPPPPTIKVENHSDGTIFLY</sequence>
<protein>
    <submittedName>
        <fullName evidence="6">(diamondback moth) hypothetical protein</fullName>
    </submittedName>
</protein>
<dbReference type="EMBL" id="CAJHNJ030000021">
    <property type="protein sequence ID" value="CAG9118644.1"/>
    <property type="molecule type" value="Genomic_DNA"/>
</dbReference>
<evidence type="ECO:0000256" key="3">
    <source>
        <dbReference type="ARBA" id="ARBA00022692"/>
    </source>
</evidence>
<dbReference type="Proteomes" id="UP000653454">
    <property type="component" value="Unassembled WGS sequence"/>
</dbReference>
<comment type="caution">
    <text evidence="6">The sequence shown here is derived from an EMBL/GenBank/DDBJ whole genome shotgun (WGS) entry which is preliminary data.</text>
</comment>
<proteinExistence type="inferred from homology"/>